<organism evidence="13 14">
    <name type="scientific">Agrocybe chaxingu</name>
    <dbReference type="NCBI Taxonomy" id="84603"/>
    <lineage>
        <taxon>Eukaryota</taxon>
        <taxon>Fungi</taxon>
        <taxon>Dikarya</taxon>
        <taxon>Basidiomycota</taxon>
        <taxon>Agaricomycotina</taxon>
        <taxon>Agaricomycetes</taxon>
        <taxon>Agaricomycetidae</taxon>
        <taxon>Agaricales</taxon>
        <taxon>Agaricineae</taxon>
        <taxon>Strophariaceae</taxon>
        <taxon>Agrocybe</taxon>
    </lineage>
</organism>
<keyword evidence="4" id="KW-0999">Mitochondrion inner membrane</keyword>
<comment type="subcellular location">
    <subcellularLocation>
        <location evidence="1">Mitochondrion inner membrane</location>
    </subcellularLocation>
</comment>
<dbReference type="Proteomes" id="UP001148786">
    <property type="component" value="Unassembled WGS sequence"/>
</dbReference>
<feature type="compositionally biased region" description="Acidic residues" evidence="11">
    <location>
        <begin position="293"/>
        <end position="308"/>
    </location>
</feature>
<dbReference type="GO" id="GO:0007005">
    <property type="term" value="P:mitochondrion organization"/>
    <property type="evidence" value="ECO:0007669"/>
    <property type="project" value="InterPro"/>
</dbReference>
<keyword evidence="10" id="KW-0862">Zinc</keyword>
<dbReference type="SMART" id="SM00355">
    <property type="entry name" value="ZnF_C2H2"/>
    <property type="match status" value="2"/>
</dbReference>
<keyword evidence="3" id="KW-0812">Transmembrane</keyword>
<keyword evidence="14" id="KW-1185">Reference proteome</keyword>
<keyword evidence="6" id="KW-1133">Transmembrane helix</keyword>
<feature type="compositionally biased region" description="Basic and acidic residues" evidence="11">
    <location>
        <begin position="272"/>
        <end position="292"/>
    </location>
</feature>
<dbReference type="GO" id="GO:0000001">
    <property type="term" value="P:mitochondrion inheritance"/>
    <property type="evidence" value="ECO:0007669"/>
    <property type="project" value="InterPro"/>
</dbReference>
<dbReference type="Pfam" id="PF00096">
    <property type="entry name" value="zf-C2H2"/>
    <property type="match status" value="2"/>
</dbReference>
<keyword evidence="10" id="KW-0479">Metal-binding</keyword>
<dbReference type="InterPro" id="IPR036236">
    <property type="entry name" value="Znf_C2H2_sf"/>
</dbReference>
<sequence>MDTSDIEEEDASEGSIGGSPMPTNAHIPPMPMHAQAQGYPASPHHFVTPQGHPGMSIMPMPPPMTEGEGVPSGKKHVCPTCFKRFNRPSSLRIHVNTHTGATPFRCPWPKCGREFNVNSNMRRHYRNHTAGSSSSSSSSNPTPSGLSNPSSVPNPHPHSYSNTRPGSGSNITNHPAIPPALRGGLHGGSPPGGHSPVPGPPVPPASSLSSVSVSVSSHMQAAGPGDERQRQSTRTADREAHPPAAWHAHAHAHNPNQFQRGYVAYRLGRDREGRQDRQAGGHHQAGEERERDPEEEIEVDELAEDSEREEMRMDVDVDEGDGRRRGVQRTASPQAPLSAPEPEEDEEGMEEGREEGGYKPKVVIDIDLRFRDLKAAVPIFTPDLSYVNNAFVRPIVAFMNANRTLVPIRCRVVKDLGEFDGAWTMWETGLMDEISLKTYDAMAYHVSQSTINRQRMKTVSLWSLQRTASAVMSALKQLTDPMSVQLKEVYVNGQMHPGLYDLLPLVPEV</sequence>
<dbReference type="AlphaFoldDB" id="A0A9W8MRY0"/>
<dbReference type="GO" id="GO:0005743">
    <property type="term" value="C:mitochondrial inner membrane"/>
    <property type="evidence" value="ECO:0007669"/>
    <property type="project" value="UniProtKB-SubCell"/>
</dbReference>
<reference evidence="13" key="1">
    <citation type="submission" date="2022-07" db="EMBL/GenBank/DDBJ databases">
        <title>Genome Sequence of Agrocybe chaxingu.</title>
        <authorList>
            <person name="Buettner E."/>
        </authorList>
    </citation>
    <scope>NUCLEOTIDE SEQUENCE</scope>
    <source>
        <strain evidence="13">MP-N11</strain>
    </source>
</reference>
<keyword evidence="5" id="KW-0809">Transit peptide</keyword>
<dbReference type="EMBL" id="JANKHO010001430">
    <property type="protein sequence ID" value="KAJ3501470.1"/>
    <property type="molecule type" value="Genomic_DNA"/>
</dbReference>
<comment type="caution">
    <text evidence="13">The sequence shown here is derived from an EMBL/GenBank/DDBJ whole genome shotgun (WGS) entry which is preliminary data.</text>
</comment>
<feature type="compositionally biased region" description="Polar residues" evidence="11">
    <location>
        <begin position="163"/>
        <end position="173"/>
    </location>
</feature>
<evidence type="ECO:0000256" key="7">
    <source>
        <dbReference type="ARBA" id="ARBA00023128"/>
    </source>
</evidence>
<dbReference type="InterPro" id="IPR012571">
    <property type="entry name" value="Mdm31/Mdm32"/>
</dbReference>
<feature type="region of interest" description="Disordered" evidence="11">
    <location>
        <begin position="126"/>
        <end position="243"/>
    </location>
</feature>
<proteinExistence type="inferred from homology"/>
<feature type="compositionally biased region" description="Basic and acidic residues" evidence="11">
    <location>
        <begin position="225"/>
        <end position="241"/>
    </location>
</feature>
<dbReference type="PROSITE" id="PS50157">
    <property type="entry name" value="ZINC_FINGER_C2H2_2"/>
    <property type="match status" value="2"/>
</dbReference>
<dbReference type="InterPro" id="IPR013087">
    <property type="entry name" value="Znf_C2H2_type"/>
</dbReference>
<evidence type="ECO:0000256" key="10">
    <source>
        <dbReference type="PROSITE-ProRule" id="PRU00042"/>
    </source>
</evidence>
<comment type="similarity">
    <text evidence="2">Belongs to the MDM31/MDM32 family.</text>
</comment>
<evidence type="ECO:0000256" key="5">
    <source>
        <dbReference type="ARBA" id="ARBA00022946"/>
    </source>
</evidence>
<keyword evidence="7" id="KW-0496">Mitochondrion</keyword>
<evidence type="ECO:0000313" key="13">
    <source>
        <dbReference type="EMBL" id="KAJ3501470.1"/>
    </source>
</evidence>
<evidence type="ECO:0000256" key="4">
    <source>
        <dbReference type="ARBA" id="ARBA00022792"/>
    </source>
</evidence>
<name>A0A9W8MRY0_9AGAR</name>
<feature type="domain" description="C2H2-type" evidence="12">
    <location>
        <begin position="76"/>
        <end position="103"/>
    </location>
</feature>
<keyword evidence="10" id="KW-0863">Zinc-finger</keyword>
<dbReference type="Gene3D" id="3.30.160.60">
    <property type="entry name" value="Classic Zinc Finger"/>
    <property type="match status" value="2"/>
</dbReference>
<evidence type="ECO:0000256" key="9">
    <source>
        <dbReference type="ARBA" id="ARBA00025191"/>
    </source>
</evidence>
<evidence type="ECO:0000256" key="11">
    <source>
        <dbReference type="SAM" id="MobiDB-lite"/>
    </source>
</evidence>
<evidence type="ECO:0000256" key="2">
    <source>
        <dbReference type="ARBA" id="ARBA00005687"/>
    </source>
</evidence>
<comment type="function">
    <text evidence="9">Involved in the organization of the mitochondrial membranes and the global structure of the mitochondria. Also required for mitochondrial distribution and mobility as well as for the maintenance of mitochondrial DNA nucleoids structures.</text>
</comment>
<protein>
    <recommendedName>
        <fullName evidence="12">C2H2-type domain-containing protein</fullName>
    </recommendedName>
</protein>
<dbReference type="PANTHER" id="PTHR31068">
    <property type="entry name" value="MITOCHONDRIAL DISTRIBUTION AND MORPHOLOGY PROTEIN 31"/>
    <property type="match status" value="1"/>
</dbReference>
<dbReference type="GO" id="GO:0008270">
    <property type="term" value="F:zinc ion binding"/>
    <property type="evidence" value="ECO:0007669"/>
    <property type="project" value="UniProtKB-KW"/>
</dbReference>
<evidence type="ECO:0000256" key="1">
    <source>
        <dbReference type="ARBA" id="ARBA00004273"/>
    </source>
</evidence>
<accession>A0A9W8MRY0</accession>
<evidence type="ECO:0000256" key="6">
    <source>
        <dbReference type="ARBA" id="ARBA00022989"/>
    </source>
</evidence>
<evidence type="ECO:0000256" key="8">
    <source>
        <dbReference type="ARBA" id="ARBA00023136"/>
    </source>
</evidence>
<feature type="compositionally biased region" description="Low complexity" evidence="11">
    <location>
        <begin position="131"/>
        <end position="162"/>
    </location>
</feature>
<dbReference type="PANTHER" id="PTHR31068:SF0">
    <property type="entry name" value="MITOCHONDRIAL DISTRIBUTION AND MORPHOLOGY PROTEIN 31"/>
    <property type="match status" value="1"/>
</dbReference>
<evidence type="ECO:0000256" key="3">
    <source>
        <dbReference type="ARBA" id="ARBA00022692"/>
    </source>
</evidence>
<feature type="compositionally biased region" description="Acidic residues" evidence="11">
    <location>
        <begin position="1"/>
        <end position="12"/>
    </location>
</feature>
<feature type="region of interest" description="Disordered" evidence="11">
    <location>
        <begin position="272"/>
        <end position="356"/>
    </location>
</feature>
<dbReference type="SUPFAM" id="SSF57667">
    <property type="entry name" value="beta-beta-alpha zinc fingers"/>
    <property type="match status" value="1"/>
</dbReference>
<feature type="domain" description="C2H2-type" evidence="12">
    <location>
        <begin position="104"/>
        <end position="133"/>
    </location>
</feature>
<feature type="compositionally biased region" description="Basic and acidic residues" evidence="11">
    <location>
        <begin position="309"/>
        <end position="324"/>
    </location>
</feature>
<dbReference type="OrthoDB" id="17678at2759"/>
<evidence type="ECO:0000259" key="12">
    <source>
        <dbReference type="PROSITE" id="PS50157"/>
    </source>
</evidence>
<evidence type="ECO:0000313" key="14">
    <source>
        <dbReference type="Proteomes" id="UP001148786"/>
    </source>
</evidence>
<dbReference type="PROSITE" id="PS00028">
    <property type="entry name" value="ZINC_FINGER_C2H2_1"/>
    <property type="match status" value="2"/>
</dbReference>
<feature type="compositionally biased region" description="Low complexity" evidence="11">
    <location>
        <begin position="205"/>
        <end position="217"/>
    </location>
</feature>
<feature type="region of interest" description="Disordered" evidence="11">
    <location>
        <begin position="1"/>
        <end position="23"/>
    </location>
</feature>
<dbReference type="Pfam" id="PF08118">
    <property type="entry name" value="MDM31_MDM32"/>
    <property type="match status" value="1"/>
</dbReference>
<gene>
    <name evidence="13" type="ORF">NLJ89_g9324</name>
</gene>
<keyword evidence="8" id="KW-0472">Membrane</keyword>